<dbReference type="EMBL" id="GGEC01020297">
    <property type="protein sequence ID" value="MBX00781.1"/>
    <property type="molecule type" value="Transcribed_RNA"/>
</dbReference>
<proteinExistence type="predicted"/>
<organism evidence="1">
    <name type="scientific">Rhizophora mucronata</name>
    <name type="common">Asiatic mangrove</name>
    <dbReference type="NCBI Taxonomy" id="61149"/>
    <lineage>
        <taxon>Eukaryota</taxon>
        <taxon>Viridiplantae</taxon>
        <taxon>Streptophyta</taxon>
        <taxon>Embryophyta</taxon>
        <taxon>Tracheophyta</taxon>
        <taxon>Spermatophyta</taxon>
        <taxon>Magnoliopsida</taxon>
        <taxon>eudicotyledons</taxon>
        <taxon>Gunneridae</taxon>
        <taxon>Pentapetalae</taxon>
        <taxon>rosids</taxon>
        <taxon>fabids</taxon>
        <taxon>Malpighiales</taxon>
        <taxon>Rhizophoraceae</taxon>
        <taxon>Rhizophora</taxon>
    </lineage>
</organism>
<reference evidence="1" key="1">
    <citation type="submission" date="2018-02" db="EMBL/GenBank/DDBJ databases">
        <title>Rhizophora mucronata_Transcriptome.</title>
        <authorList>
            <person name="Meera S.P."/>
            <person name="Sreeshan A."/>
            <person name="Augustine A."/>
        </authorList>
    </citation>
    <scope>NUCLEOTIDE SEQUENCE</scope>
    <source>
        <tissue evidence="1">Leaf</tissue>
    </source>
</reference>
<dbReference type="PANTHER" id="PTHR36006:SF2">
    <property type="entry name" value="OS06G0704200 PROTEIN"/>
    <property type="match status" value="1"/>
</dbReference>
<dbReference type="PANTHER" id="PTHR36006">
    <property type="entry name" value="BNAC02G25390D PROTEIN"/>
    <property type="match status" value="1"/>
</dbReference>
<sequence length="169" mass="18019">MMLNIVHAQNPALFNKSSLFYLVAVNSHRTKSSSSKGTTTYPTKSCSSLIVTSLFAACAVLVSTAGTIEAVTPQAETLSNIPQMLSGECASAKDCKRARIQHPKSRKAESCTIKCVATCIRGGEGSPGEGPLNIIRPPVVFKQGFRSRQYCLVECSDICNLIDDGEDGS</sequence>
<protein>
    <submittedName>
        <fullName evidence="1">Uncharacterized protein</fullName>
    </submittedName>
</protein>
<evidence type="ECO:0000313" key="1">
    <source>
        <dbReference type="EMBL" id="MBX00781.1"/>
    </source>
</evidence>
<name>A0A2P2K4Y5_RHIMU</name>
<dbReference type="AlphaFoldDB" id="A0A2P2K4Y5"/>
<accession>A0A2P2K4Y5</accession>